<protein>
    <recommendedName>
        <fullName evidence="7">Mediator of RNA polymerase II transcription subunit 9</fullName>
    </recommendedName>
    <alternativeName>
        <fullName evidence="7">Mediator complex subunit 9</fullName>
    </alternativeName>
</protein>
<evidence type="ECO:0000256" key="7">
    <source>
        <dbReference type="RuleBase" id="RU364145"/>
    </source>
</evidence>
<keyword evidence="5 7" id="KW-0804">Transcription</keyword>
<evidence type="ECO:0000256" key="5">
    <source>
        <dbReference type="ARBA" id="ARBA00023163"/>
    </source>
</evidence>
<proteinExistence type="inferred from homology"/>
<feature type="compositionally biased region" description="Polar residues" evidence="8">
    <location>
        <begin position="1"/>
        <end position="38"/>
    </location>
</feature>
<evidence type="ECO:0000256" key="8">
    <source>
        <dbReference type="SAM" id="MobiDB-lite"/>
    </source>
</evidence>
<feature type="region of interest" description="Disordered" evidence="8">
    <location>
        <begin position="1"/>
        <end position="43"/>
    </location>
</feature>
<reference evidence="9" key="2">
    <citation type="journal article" name="BMC Genomics">
        <title>New genome assemblies reveal patterns of domestication and adaptation across Brettanomyces (Dekkera) species.</title>
        <authorList>
            <person name="Roach M.J."/>
            <person name="Borneman A.R."/>
        </authorList>
    </citation>
    <scope>NUCLEOTIDE SEQUENCE</scope>
    <source>
        <strain evidence="9">UCD 2041</strain>
    </source>
</reference>
<evidence type="ECO:0000313" key="9">
    <source>
        <dbReference type="EMBL" id="QOU21552.1"/>
    </source>
</evidence>
<comment type="subcellular location">
    <subcellularLocation>
        <location evidence="1 7">Nucleus</location>
    </subcellularLocation>
</comment>
<comment type="subunit">
    <text evidence="7">Component of the Mediator complex.</text>
</comment>
<dbReference type="GO" id="GO:0016592">
    <property type="term" value="C:mediator complex"/>
    <property type="evidence" value="ECO:0007669"/>
    <property type="project" value="InterPro"/>
</dbReference>
<accession>A0A871REW5</accession>
<keyword evidence="6 7" id="KW-0539">Nucleus</keyword>
<comment type="similarity">
    <text evidence="2 7">Belongs to the Mediator complex subunit 9 family.</text>
</comment>
<evidence type="ECO:0000256" key="4">
    <source>
        <dbReference type="ARBA" id="ARBA00023159"/>
    </source>
</evidence>
<comment type="function">
    <text evidence="7">Component of the Mediator complex, a coactivator involved in the regulated transcription of nearly all RNA polymerase II-dependent genes. Mediator functions as a bridge to convey information from gene-specific regulatory proteins to the basal RNA polymerase II transcription machinery. Mediator is recruited to promoters by direct interactions with regulatory proteins and serves as a scaffold for the assembly of a functional preinitiation complex with RNA polymerase II and the general transcription factors.</text>
</comment>
<dbReference type="Proteomes" id="UP000663131">
    <property type="component" value="Chromosome 8"/>
</dbReference>
<evidence type="ECO:0000313" key="10">
    <source>
        <dbReference type="Proteomes" id="UP000663131"/>
    </source>
</evidence>
<sequence>MSYSKQNVSSLSSTPAISSVTPMTGTVQSLVTGDSSAQEQRDAEISHEADVIRELQDVELLPILLDLVESLRMGKLAPKDFDNAAGRIRVLLARGKALVNQISGLSESPEAGIEKVGELEDRMERKRAILEEFHKEVNKNFGNSKQTKADEHATVDYEGKMDVN</sequence>
<dbReference type="OrthoDB" id="3991607at2759"/>
<dbReference type="InterPro" id="IPR011425">
    <property type="entry name" value="Med9"/>
</dbReference>
<name>A0A871REW5_DEKBR</name>
<dbReference type="GO" id="GO:0003712">
    <property type="term" value="F:transcription coregulator activity"/>
    <property type="evidence" value="ECO:0007669"/>
    <property type="project" value="InterPro"/>
</dbReference>
<keyword evidence="4 7" id="KW-0010">Activator</keyword>
<evidence type="ECO:0000256" key="1">
    <source>
        <dbReference type="ARBA" id="ARBA00004123"/>
    </source>
</evidence>
<evidence type="ECO:0000256" key="6">
    <source>
        <dbReference type="ARBA" id="ARBA00023242"/>
    </source>
</evidence>
<reference evidence="9" key="1">
    <citation type="submission" date="2020-10" db="EMBL/GenBank/DDBJ databases">
        <authorList>
            <person name="Palmer J.M."/>
        </authorList>
    </citation>
    <scope>NUCLEOTIDE SEQUENCE</scope>
    <source>
        <strain evidence="9">UCD 2041</strain>
    </source>
</reference>
<dbReference type="Pfam" id="PF07544">
    <property type="entry name" value="Med9"/>
    <property type="match status" value="1"/>
</dbReference>
<dbReference type="AlphaFoldDB" id="A0A871REW5"/>
<dbReference type="EMBL" id="CP063136">
    <property type="protein sequence ID" value="QOU21552.1"/>
    <property type="molecule type" value="Genomic_DNA"/>
</dbReference>
<feature type="compositionally biased region" description="Basic and acidic residues" evidence="8">
    <location>
        <begin position="147"/>
        <end position="164"/>
    </location>
</feature>
<evidence type="ECO:0000256" key="2">
    <source>
        <dbReference type="ARBA" id="ARBA00008089"/>
    </source>
</evidence>
<dbReference type="GO" id="GO:0006357">
    <property type="term" value="P:regulation of transcription by RNA polymerase II"/>
    <property type="evidence" value="ECO:0007669"/>
    <property type="project" value="InterPro"/>
</dbReference>
<keyword evidence="3 7" id="KW-0805">Transcription regulation</keyword>
<gene>
    <name evidence="7" type="primary">MED9</name>
    <name evidence="9" type="ORF">BRETT_001276</name>
</gene>
<organism evidence="9 10">
    <name type="scientific">Dekkera bruxellensis</name>
    <name type="common">Brettanomyces custersii</name>
    <dbReference type="NCBI Taxonomy" id="5007"/>
    <lineage>
        <taxon>Eukaryota</taxon>
        <taxon>Fungi</taxon>
        <taxon>Dikarya</taxon>
        <taxon>Ascomycota</taxon>
        <taxon>Saccharomycotina</taxon>
        <taxon>Pichiomycetes</taxon>
        <taxon>Pichiales</taxon>
        <taxon>Pichiaceae</taxon>
        <taxon>Brettanomyces</taxon>
    </lineage>
</organism>
<feature type="region of interest" description="Disordered" evidence="8">
    <location>
        <begin position="140"/>
        <end position="164"/>
    </location>
</feature>
<evidence type="ECO:0000256" key="3">
    <source>
        <dbReference type="ARBA" id="ARBA00023015"/>
    </source>
</evidence>